<evidence type="ECO:0000313" key="2">
    <source>
        <dbReference type="Proteomes" id="UP000316476"/>
    </source>
</evidence>
<accession>A0A5C6FDM6</accession>
<dbReference type="AlphaFoldDB" id="A0A5C6FDM6"/>
<proteinExistence type="predicted"/>
<name>A0A5C6FDM6_9PLAN</name>
<dbReference type="Proteomes" id="UP000316476">
    <property type="component" value="Unassembled WGS sequence"/>
</dbReference>
<reference evidence="1 2" key="1">
    <citation type="submission" date="2019-02" db="EMBL/GenBank/DDBJ databases">
        <title>Deep-cultivation of Planctomycetes and their phenomic and genomic characterization uncovers novel biology.</title>
        <authorList>
            <person name="Wiegand S."/>
            <person name="Jogler M."/>
            <person name="Boedeker C."/>
            <person name="Pinto D."/>
            <person name="Vollmers J."/>
            <person name="Rivas-Marin E."/>
            <person name="Kohn T."/>
            <person name="Peeters S.H."/>
            <person name="Heuer A."/>
            <person name="Rast P."/>
            <person name="Oberbeckmann S."/>
            <person name="Bunk B."/>
            <person name="Jeske O."/>
            <person name="Meyerdierks A."/>
            <person name="Storesund J.E."/>
            <person name="Kallscheuer N."/>
            <person name="Luecker S."/>
            <person name="Lage O.M."/>
            <person name="Pohl T."/>
            <person name="Merkel B.J."/>
            <person name="Hornburger P."/>
            <person name="Mueller R.-W."/>
            <person name="Bruemmer F."/>
            <person name="Labrenz M."/>
            <person name="Spormann A.M."/>
            <person name="Op Den Camp H."/>
            <person name="Overmann J."/>
            <person name="Amann R."/>
            <person name="Jetten M.S.M."/>
            <person name="Mascher T."/>
            <person name="Medema M.H."/>
            <person name="Devos D.P."/>
            <person name="Kaster A.-K."/>
            <person name="Ovreas L."/>
            <person name="Rohde M."/>
            <person name="Galperin M.Y."/>
            <person name="Jogler C."/>
        </authorList>
    </citation>
    <scope>NUCLEOTIDE SEQUENCE [LARGE SCALE GENOMIC DNA]</scope>
    <source>
        <strain evidence="1 2">V7</strain>
    </source>
</reference>
<protein>
    <submittedName>
        <fullName evidence="1">Uncharacterized protein</fullName>
    </submittedName>
</protein>
<sequence length="92" mass="9978">MKLKSFGGFAAVATTLTTCAGIGFAFGSHRGYSHGFDAYRRLSDVTSYPVPSDYTSALTPVPYREDASFVFDTLVFVDEQGREMALPVPASR</sequence>
<gene>
    <name evidence="1" type="ORF">V7x_56030</name>
</gene>
<comment type="caution">
    <text evidence="1">The sequence shown here is derived from an EMBL/GenBank/DDBJ whole genome shotgun (WGS) entry which is preliminary data.</text>
</comment>
<evidence type="ECO:0000313" key="1">
    <source>
        <dbReference type="EMBL" id="TWU59525.1"/>
    </source>
</evidence>
<dbReference type="EMBL" id="SJPZ01000009">
    <property type="protein sequence ID" value="TWU59525.1"/>
    <property type="molecule type" value="Genomic_DNA"/>
</dbReference>
<organism evidence="1 2">
    <name type="scientific">Crateriforma conspicua</name>
    <dbReference type="NCBI Taxonomy" id="2527996"/>
    <lineage>
        <taxon>Bacteria</taxon>
        <taxon>Pseudomonadati</taxon>
        <taxon>Planctomycetota</taxon>
        <taxon>Planctomycetia</taxon>
        <taxon>Planctomycetales</taxon>
        <taxon>Planctomycetaceae</taxon>
        <taxon>Crateriforma</taxon>
    </lineage>
</organism>